<dbReference type="InterPro" id="IPR001128">
    <property type="entry name" value="Cyt_P450"/>
</dbReference>
<dbReference type="Gene3D" id="1.10.630.10">
    <property type="entry name" value="Cytochrome P450"/>
    <property type="match status" value="1"/>
</dbReference>
<comment type="cofactor">
    <cofactor evidence="1 8">
        <name>heme</name>
        <dbReference type="ChEBI" id="CHEBI:30413"/>
    </cofactor>
</comment>
<evidence type="ECO:0000256" key="6">
    <source>
        <dbReference type="ARBA" id="ARBA00023004"/>
    </source>
</evidence>
<name>A0A2B7WKI4_9EURO</name>
<gene>
    <name evidence="11" type="ORF">GX51_07481</name>
</gene>
<dbReference type="InterPro" id="IPR002403">
    <property type="entry name" value="Cyt_P450_E_grp-IV"/>
</dbReference>
<evidence type="ECO:0000256" key="7">
    <source>
        <dbReference type="ARBA" id="ARBA00023033"/>
    </source>
</evidence>
<dbReference type="GO" id="GO:0005506">
    <property type="term" value="F:iron ion binding"/>
    <property type="evidence" value="ECO:0007669"/>
    <property type="project" value="InterPro"/>
</dbReference>
<keyword evidence="7 9" id="KW-0503">Monooxygenase</keyword>
<dbReference type="PROSITE" id="PS00086">
    <property type="entry name" value="CYTOCHROME_P450"/>
    <property type="match status" value="1"/>
</dbReference>
<evidence type="ECO:0000256" key="1">
    <source>
        <dbReference type="ARBA" id="ARBA00001971"/>
    </source>
</evidence>
<keyword evidence="5 9" id="KW-0560">Oxidoreductase</keyword>
<evidence type="ECO:0000256" key="2">
    <source>
        <dbReference type="ARBA" id="ARBA00010617"/>
    </source>
</evidence>
<dbReference type="InterPro" id="IPR036396">
    <property type="entry name" value="Cyt_P450_sf"/>
</dbReference>
<keyword evidence="10" id="KW-0812">Transmembrane</keyword>
<proteinExistence type="inferred from homology"/>
<dbReference type="EMBL" id="PDNC01000152">
    <property type="protein sequence ID" value="PGG97132.1"/>
    <property type="molecule type" value="Genomic_DNA"/>
</dbReference>
<evidence type="ECO:0000256" key="4">
    <source>
        <dbReference type="ARBA" id="ARBA00022723"/>
    </source>
</evidence>
<keyword evidence="6 8" id="KW-0408">Iron</keyword>
<dbReference type="SUPFAM" id="SSF48264">
    <property type="entry name" value="Cytochrome P450"/>
    <property type="match status" value="1"/>
</dbReference>
<dbReference type="Pfam" id="PF00067">
    <property type="entry name" value="p450"/>
    <property type="match status" value="1"/>
</dbReference>
<evidence type="ECO:0008006" key="13">
    <source>
        <dbReference type="Google" id="ProtNLM"/>
    </source>
</evidence>
<evidence type="ECO:0000256" key="8">
    <source>
        <dbReference type="PIRSR" id="PIRSR602403-1"/>
    </source>
</evidence>
<evidence type="ECO:0000256" key="5">
    <source>
        <dbReference type="ARBA" id="ARBA00023002"/>
    </source>
</evidence>
<evidence type="ECO:0000256" key="3">
    <source>
        <dbReference type="ARBA" id="ARBA00022617"/>
    </source>
</evidence>
<keyword evidence="10" id="KW-1133">Transmembrane helix</keyword>
<keyword evidence="4 8" id="KW-0479">Metal-binding</keyword>
<comment type="caution">
    <text evidence="11">The sequence shown here is derived from an EMBL/GenBank/DDBJ whole genome shotgun (WGS) entry which is preliminary data.</text>
</comment>
<dbReference type="CDD" id="cd11041">
    <property type="entry name" value="CYP503A1-like"/>
    <property type="match status" value="1"/>
</dbReference>
<comment type="similarity">
    <text evidence="2 9">Belongs to the cytochrome P450 family.</text>
</comment>
<dbReference type="PANTHER" id="PTHR46206:SF2">
    <property type="entry name" value="CYTOCHROME P450 MONOOXYGENASE AUSG-RELATED"/>
    <property type="match status" value="1"/>
</dbReference>
<dbReference type="PRINTS" id="PR00385">
    <property type="entry name" value="P450"/>
</dbReference>
<dbReference type="OrthoDB" id="1844152at2759"/>
<accession>A0A2B7WKI4</accession>
<dbReference type="GO" id="GO:0020037">
    <property type="term" value="F:heme binding"/>
    <property type="evidence" value="ECO:0007669"/>
    <property type="project" value="InterPro"/>
</dbReference>
<evidence type="ECO:0000313" key="12">
    <source>
        <dbReference type="Proteomes" id="UP000224080"/>
    </source>
</evidence>
<dbReference type="STRING" id="2060905.A0A2B7WKI4"/>
<sequence>MATLVPKSVYLVELVSASNLPSVTFVVTALTLIFFYTLQRRKPNVPLINPKRWFEISDQRIKQEFVQNAIPTVEKGFAATGNKPFRVQADAGEITVLPPTIAHEIRNDDRLSFDLNTSRSFFGHLPGFEVFNADSRNMKAAKSVVQRQLTTHLSKVTKPLSDEATLSLREILTDNKEWHQITLKNELLKIIARISSKVFLGDELCHDERWLDITVNYTLHVFAAAESLRMWPSYLRDIVHWFLPKCRASRAELARARTVIEPILKKRAEHKAALAAQGKKLPRVNDAIEWLEEGTKVEGSYLDPVVGQLGLSLAAIHTTGDLSTQVILDIASHPEIIEPLRKEILEALREGGWKKTTLYKMKLLDSVIKESQRMKPISSISMGRIATADITLSDGTTIPKDTHTVVSSHRMWDPRVHPNADQWDGYRFYNMRQIPGRENSSQLVSTSPDHLAFGHGQHACPGRFFAANEVKVLLCHLLLKYDLKVVEGSKIEPFMYAFSMNANPIAPLMIRRREDVIDLDSLEA</sequence>
<protein>
    <recommendedName>
        <fullName evidence="13">Cytochrome P450 monooxygenase</fullName>
    </recommendedName>
</protein>
<evidence type="ECO:0000313" key="11">
    <source>
        <dbReference type="EMBL" id="PGG97132.1"/>
    </source>
</evidence>
<dbReference type="InterPro" id="IPR017972">
    <property type="entry name" value="Cyt_P450_CS"/>
</dbReference>
<reference evidence="11 12" key="1">
    <citation type="submission" date="2017-10" db="EMBL/GenBank/DDBJ databases">
        <title>Comparative genomics in systemic dimorphic fungi from Ajellomycetaceae.</title>
        <authorList>
            <person name="Munoz J.F."/>
            <person name="Mcewen J.G."/>
            <person name="Clay O.K."/>
            <person name="Cuomo C.A."/>
        </authorList>
    </citation>
    <scope>NUCLEOTIDE SEQUENCE [LARGE SCALE GENOMIC DNA]</scope>
    <source>
        <strain evidence="11 12">UAMH130</strain>
    </source>
</reference>
<evidence type="ECO:0000256" key="9">
    <source>
        <dbReference type="RuleBase" id="RU000461"/>
    </source>
</evidence>
<dbReference type="Proteomes" id="UP000224080">
    <property type="component" value="Unassembled WGS sequence"/>
</dbReference>
<dbReference type="GO" id="GO:0004497">
    <property type="term" value="F:monooxygenase activity"/>
    <property type="evidence" value="ECO:0007669"/>
    <property type="project" value="UniProtKB-KW"/>
</dbReference>
<dbReference type="PRINTS" id="PR00465">
    <property type="entry name" value="EP450IV"/>
</dbReference>
<feature type="binding site" description="axial binding residue" evidence="8">
    <location>
        <position position="460"/>
    </location>
    <ligand>
        <name>heme</name>
        <dbReference type="ChEBI" id="CHEBI:30413"/>
    </ligand>
    <ligandPart>
        <name>Fe</name>
        <dbReference type="ChEBI" id="CHEBI:18248"/>
    </ligandPart>
</feature>
<keyword evidence="10" id="KW-0472">Membrane</keyword>
<feature type="transmembrane region" description="Helical" evidence="10">
    <location>
        <begin position="20"/>
        <end position="38"/>
    </location>
</feature>
<dbReference type="AlphaFoldDB" id="A0A2B7WKI4"/>
<keyword evidence="12" id="KW-1185">Reference proteome</keyword>
<dbReference type="GO" id="GO:0016705">
    <property type="term" value="F:oxidoreductase activity, acting on paired donors, with incorporation or reduction of molecular oxygen"/>
    <property type="evidence" value="ECO:0007669"/>
    <property type="project" value="InterPro"/>
</dbReference>
<organism evidence="11 12">
    <name type="scientific">Blastomyces parvus</name>
    <dbReference type="NCBI Taxonomy" id="2060905"/>
    <lineage>
        <taxon>Eukaryota</taxon>
        <taxon>Fungi</taxon>
        <taxon>Dikarya</taxon>
        <taxon>Ascomycota</taxon>
        <taxon>Pezizomycotina</taxon>
        <taxon>Eurotiomycetes</taxon>
        <taxon>Eurotiomycetidae</taxon>
        <taxon>Onygenales</taxon>
        <taxon>Ajellomycetaceae</taxon>
        <taxon>Blastomyces</taxon>
    </lineage>
</organism>
<dbReference type="PANTHER" id="PTHR46206">
    <property type="entry name" value="CYTOCHROME P450"/>
    <property type="match status" value="1"/>
</dbReference>
<evidence type="ECO:0000256" key="10">
    <source>
        <dbReference type="SAM" id="Phobius"/>
    </source>
</evidence>
<keyword evidence="3 8" id="KW-0349">Heme</keyword>